<dbReference type="Proteomes" id="UP001165283">
    <property type="component" value="Unassembled WGS sequence"/>
</dbReference>
<dbReference type="Gene3D" id="3.10.450.50">
    <property type="match status" value="1"/>
</dbReference>
<comment type="caution">
    <text evidence="2">The sequence shown here is derived from an EMBL/GenBank/DDBJ whole genome shotgun (WGS) entry which is preliminary data.</text>
</comment>
<dbReference type="SUPFAM" id="SSF54427">
    <property type="entry name" value="NTF2-like"/>
    <property type="match status" value="1"/>
</dbReference>
<gene>
    <name evidence="2" type="ORF">KDL28_25010</name>
</gene>
<dbReference type="InterPro" id="IPR027843">
    <property type="entry name" value="DUF4440"/>
</dbReference>
<evidence type="ECO:0000313" key="2">
    <source>
        <dbReference type="EMBL" id="MCO1658328.1"/>
    </source>
</evidence>
<organism evidence="2 3">
    <name type="scientific">Pseudonocardia humida</name>
    <dbReference type="NCBI Taxonomy" id="2800819"/>
    <lineage>
        <taxon>Bacteria</taxon>
        <taxon>Bacillati</taxon>
        <taxon>Actinomycetota</taxon>
        <taxon>Actinomycetes</taxon>
        <taxon>Pseudonocardiales</taxon>
        <taxon>Pseudonocardiaceae</taxon>
        <taxon>Pseudonocardia</taxon>
    </lineage>
</organism>
<keyword evidence="3" id="KW-1185">Reference proteome</keyword>
<accession>A0ABT1A5N9</accession>
<sequence length="142" mass="15094">MNGSTTVPEGLDTALGRVAAALAAIGSGDPAPYAALWAPGHDVTLYGAWGPVERGNDAVTGTFTWVGSRFSDGALVPRNDLVHADGDLAVTVGTEEGTVRVDGGEPALMRLRVTHVLRRVEGRWYLVHRHADFPPADPRRRS</sequence>
<evidence type="ECO:0000313" key="3">
    <source>
        <dbReference type="Proteomes" id="UP001165283"/>
    </source>
</evidence>
<dbReference type="RefSeq" id="WP_252442166.1">
    <property type="nucleotide sequence ID" value="NZ_JAGSOV010000053.1"/>
</dbReference>
<evidence type="ECO:0000259" key="1">
    <source>
        <dbReference type="Pfam" id="PF14534"/>
    </source>
</evidence>
<protein>
    <submittedName>
        <fullName evidence="2">DUF4440 domain-containing protein</fullName>
    </submittedName>
</protein>
<dbReference type="Pfam" id="PF14534">
    <property type="entry name" value="DUF4440"/>
    <property type="match status" value="1"/>
</dbReference>
<dbReference type="InterPro" id="IPR032710">
    <property type="entry name" value="NTF2-like_dom_sf"/>
</dbReference>
<name>A0ABT1A5N9_9PSEU</name>
<reference evidence="2" key="1">
    <citation type="submission" date="2021-04" db="EMBL/GenBank/DDBJ databases">
        <title>Pseudonocardia sp. nov., isolated from sandy soil of mangrove forest.</title>
        <authorList>
            <person name="Zan Z."/>
            <person name="Huang R."/>
            <person name="Liu W."/>
        </authorList>
    </citation>
    <scope>NUCLEOTIDE SEQUENCE</scope>
    <source>
        <strain evidence="2">S2-4</strain>
    </source>
</reference>
<feature type="domain" description="DUF4440" evidence="1">
    <location>
        <begin position="20"/>
        <end position="124"/>
    </location>
</feature>
<proteinExistence type="predicted"/>
<dbReference type="EMBL" id="JAGSOV010000053">
    <property type="protein sequence ID" value="MCO1658328.1"/>
    <property type="molecule type" value="Genomic_DNA"/>
</dbReference>